<reference evidence="2 3" key="1">
    <citation type="journal article" date="2019" name="Int. J. Syst. Evol. Microbiol.">
        <title>Capsulimonas corticalis gen. nov., sp. nov., an aerobic capsulated bacterium, of a novel bacterial order, Capsulimonadales ord. nov., of the class Armatimonadia of the phylum Armatimonadetes.</title>
        <authorList>
            <person name="Li J."/>
            <person name="Kudo C."/>
            <person name="Tonouchi A."/>
        </authorList>
    </citation>
    <scope>NUCLEOTIDE SEQUENCE [LARGE SCALE GENOMIC DNA]</scope>
    <source>
        <strain evidence="2 3">AX-7</strain>
    </source>
</reference>
<protein>
    <submittedName>
        <fullName evidence="2">Uncharacterized protein</fullName>
    </submittedName>
</protein>
<evidence type="ECO:0000313" key="2">
    <source>
        <dbReference type="EMBL" id="BDI29482.1"/>
    </source>
</evidence>
<dbReference type="Pfam" id="PF03551">
    <property type="entry name" value="PadR"/>
    <property type="match status" value="1"/>
</dbReference>
<name>A0A402CZ90_9BACT</name>
<dbReference type="KEGG" id="ccot:CCAX7_15330"/>
<evidence type="ECO:0000313" key="3">
    <source>
        <dbReference type="Proteomes" id="UP000287394"/>
    </source>
</evidence>
<feature type="compositionally biased region" description="Basic and acidic residues" evidence="1">
    <location>
        <begin position="1"/>
        <end position="13"/>
    </location>
</feature>
<dbReference type="OrthoDB" id="9814826at2"/>
<feature type="region of interest" description="Disordered" evidence="1">
    <location>
        <begin position="1"/>
        <end position="32"/>
    </location>
</feature>
<dbReference type="AlphaFoldDB" id="A0A402CZ90"/>
<dbReference type="InterPro" id="IPR005149">
    <property type="entry name" value="Tscrpt_reg_PadR_N"/>
</dbReference>
<dbReference type="PANTHER" id="PTHR43252">
    <property type="entry name" value="TRANSCRIPTIONAL REGULATOR YQJI"/>
    <property type="match status" value="1"/>
</dbReference>
<organism evidence="2 3">
    <name type="scientific">Capsulimonas corticalis</name>
    <dbReference type="NCBI Taxonomy" id="2219043"/>
    <lineage>
        <taxon>Bacteria</taxon>
        <taxon>Bacillati</taxon>
        <taxon>Armatimonadota</taxon>
        <taxon>Armatimonadia</taxon>
        <taxon>Capsulimonadales</taxon>
        <taxon>Capsulimonadaceae</taxon>
        <taxon>Capsulimonas</taxon>
    </lineage>
</organism>
<dbReference type="InterPro" id="IPR036390">
    <property type="entry name" value="WH_DNA-bd_sf"/>
</dbReference>
<dbReference type="EMBL" id="AP025739">
    <property type="protein sequence ID" value="BDI29482.1"/>
    <property type="molecule type" value="Genomic_DNA"/>
</dbReference>
<dbReference type="InterPro" id="IPR036388">
    <property type="entry name" value="WH-like_DNA-bd_sf"/>
</dbReference>
<dbReference type="Proteomes" id="UP000287394">
    <property type="component" value="Chromosome"/>
</dbReference>
<dbReference type="Gene3D" id="1.10.10.10">
    <property type="entry name" value="Winged helix-like DNA-binding domain superfamily/Winged helix DNA-binding domain"/>
    <property type="match status" value="1"/>
</dbReference>
<sequence length="199" mass="22026">MKDQQHLDGDQGGRGRHGGRCGAGGPGRRGERMERGSLRFVLLDALRDGPRHGYEIIKAMEERTHGQWSPSAGAVYPALQYLNDLDLVRAAADGDRRVYELTAAGRAELETQADRVEGFWTRFAAEAPSPSSQHEVGFLQEELEDLSRTIWRGLREAIGSGDREAIRRVRAVVERSRNEIRDLIAAGGNEVPGPDAERK</sequence>
<accession>A0A402CZ90</accession>
<gene>
    <name evidence="2" type="ORF">CCAX7_15330</name>
</gene>
<dbReference type="RefSeq" id="WP_119322634.1">
    <property type="nucleotide sequence ID" value="NZ_AP025739.1"/>
</dbReference>
<dbReference type="SUPFAM" id="SSF46785">
    <property type="entry name" value="Winged helix' DNA-binding domain"/>
    <property type="match status" value="1"/>
</dbReference>
<keyword evidence="3" id="KW-1185">Reference proteome</keyword>
<proteinExistence type="predicted"/>
<evidence type="ECO:0000256" key="1">
    <source>
        <dbReference type="SAM" id="MobiDB-lite"/>
    </source>
</evidence>
<dbReference type="PANTHER" id="PTHR43252:SF2">
    <property type="entry name" value="TRANSCRIPTION REGULATOR, PADR-LIKE FAMILY"/>
    <property type="match status" value="1"/>
</dbReference>